<sequence>MTWRAPEIIRDDEPHLADERTALEGWLDYHRQTLLTKCAGLTAEQLRTPSVEPSPLTLLGLVRHMAEVEAWWFRENFAGQRVEYPYFTPEHPDADHDVSHADAEADLATYHREVALARAATVGRHLDETFTEVTPKRRQFNLRWVYLHMIEEYARHNGHADLIRERIDGTTGD</sequence>
<dbReference type="SUPFAM" id="SSF109854">
    <property type="entry name" value="DinB/YfiT-like putative metalloenzymes"/>
    <property type="match status" value="1"/>
</dbReference>
<reference evidence="1 2" key="1">
    <citation type="submission" date="2016-01" db="EMBL/GenBank/DDBJ databases">
        <title>Whole genome sequence and analysis of Micromonospora rosaria DSM 803, which can produce antibacterial substance rosamicin.</title>
        <authorList>
            <person name="Yang H."/>
            <person name="He X."/>
            <person name="Zhu D."/>
        </authorList>
    </citation>
    <scope>NUCLEOTIDE SEQUENCE [LARGE SCALE GENOMIC DNA]</scope>
    <source>
        <strain evidence="1 2">DSM 803</strain>
    </source>
</reference>
<evidence type="ECO:0000313" key="1">
    <source>
        <dbReference type="EMBL" id="KXK58602.1"/>
    </source>
</evidence>
<organism evidence="1 2">
    <name type="scientific">Micromonospora rosaria</name>
    <dbReference type="NCBI Taxonomy" id="47874"/>
    <lineage>
        <taxon>Bacteria</taxon>
        <taxon>Bacillati</taxon>
        <taxon>Actinomycetota</taxon>
        <taxon>Actinomycetes</taxon>
        <taxon>Micromonosporales</taxon>
        <taxon>Micromonosporaceae</taxon>
        <taxon>Micromonospora</taxon>
    </lineage>
</organism>
<name>A0A136PJJ9_9ACTN</name>
<keyword evidence="2" id="KW-1185">Reference proteome</keyword>
<dbReference type="Proteomes" id="UP000070620">
    <property type="component" value="Unassembled WGS sequence"/>
</dbReference>
<accession>A0A136PJJ9</accession>
<comment type="caution">
    <text evidence="1">The sequence shown here is derived from an EMBL/GenBank/DDBJ whole genome shotgun (WGS) entry which is preliminary data.</text>
</comment>
<dbReference type="AlphaFoldDB" id="A0A136PJJ9"/>
<dbReference type="InterPro" id="IPR007061">
    <property type="entry name" value="MST-like"/>
</dbReference>
<dbReference type="Pfam" id="PF04978">
    <property type="entry name" value="MST"/>
    <property type="match status" value="1"/>
</dbReference>
<dbReference type="EMBL" id="LRQV01000174">
    <property type="protein sequence ID" value="KXK58602.1"/>
    <property type="molecule type" value="Genomic_DNA"/>
</dbReference>
<dbReference type="InterPro" id="IPR034660">
    <property type="entry name" value="DinB/YfiT-like"/>
</dbReference>
<dbReference type="OrthoDB" id="4548523at2"/>
<protein>
    <submittedName>
        <fullName evidence="1">Mini-circle protein</fullName>
    </submittedName>
</protein>
<dbReference type="Gene3D" id="1.20.120.450">
    <property type="entry name" value="dinb family like domain"/>
    <property type="match status" value="1"/>
</dbReference>
<dbReference type="RefSeq" id="WP_067372894.1">
    <property type="nucleotide sequence ID" value="NZ_JBIUBN010000013.1"/>
</dbReference>
<evidence type="ECO:0000313" key="2">
    <source>
        <dbReference type="Proteomes" id="UP000070620"/>
    </source>
</evidence>
<gene>
    <name evidence="1" type="ORF">AWW66_28825</name>
</gene>
<proteinExistence type="predicted"/>